<protein>
    <submittedName>
        <fullName evidence="1">Uncharacterized protein</fullName>
    </submittedName>
</protein>
<organism evidence="1 2">
    <name type="scientific">Bacillus wiedmannii</name>
    <dbReference type="NCBI Taxonomy" id="1890302"/>
    <lineage>
        <taxon>Bacteria</taxon>
        <taxon>Bacillati</taxon>
        <taxon>Bacillota</taxon>
        <taxon>Bacilli</taxon>
        <taxon>Bacillales</taxon>
        <taxon>Bacillaceae</taxon>
        <taxon>Bacillus</taxon>
        <taxon>Bacillus cereus group</taxon>
    </lineage>
</organism>
<evidence type="ECO:0000313" key="1">
    <source>
        <dbReference type="EMBL" id="PHG55819.1"/>
    </source>
</evidence>
<dbReference type="AlphaFoldDB" id="A0A2B5WVZ7"/>
<sequence>MKVTRKLEDTLPAFLDWFSYPRWYLLKYISDSPNISAISPPISAIFSLYRRFDTGYRLTDNFQQPM</sequence>
<reference evidence="1 2" key="1">
    <citation type="submission" date="2017-09" db="EMBL/GenBank/DDBJ databases">
        <title>Large-scale bioinformatics analysis of Bacillus genomes uncovers conserved roles of natural products in bacterial physiology.</title>
        <authorList>
            <consortium name="Agbiome Team Llc"/>
            <person name="Bleich R.M."/>
            <person name="Grubbs K.J."/>
            <person name="Santa Maria K.C."/>
            <person name="Allen S.E."/>
            <person name="Farag S."/>
            <person name="Shank E.A."/>
            <person name="Bowers A."/>
        </authorList>
    </citation>
    <scope>NUCLEOTIDE SEQUENCE [LARGE SCALE GENOMIC DNA]</scope>
    <source>
        <strain evidence="1 2">AFS029838</strain>
    </source>
</reference>
<dbReference type="Proteomes" id="UP000222503">
    <property type="component" value="Unassembled WGS sequence"/>
</dbReference>
<gene>
    <name evidence="1" type="ORF">COI65_28985</name>
</gene>
<name>A0A2B5WVZ7_9BACI</name>
<evidence type="ECO:0000313" key="2">
    <source>
        <dbReference type="Proteomes" id="UP000222503"/>
    </source>
</evidence>
<comment type="caution">
    <text evidence="1">The sequence shown here is derived from an EMBL/GenBank/DDBJ whole genome shotgun (WGS) entry which is preliminary data.</text>
</comment>
<accession>A0A2B5WVZ7</accession>
<proteinExistence type="predicted"/>
<dbReference type="EMBL" id="NUUQ01000081">
    <property type="protein sequence ID" value="PHG55819.1"/>
    <property type="molecule type" value="Genomic_DNA"/>
</dbReference>